<dbReference type="GO" id="GO:0010181">
    <property type="term" value="F:FMN binding"/>
    <property type="evidence" value="ECO:0007669"/>
    <property type="project" value="InterPro"/>
</dbReference>
<keyword evidence="3" id="KW-0288">FMN</keyword>
<comment type="similarity">
    <text evidence="4">Belongs to the flavoredoxin family.</text>
</comment>
<dbReference type="Proteomes" id="UP000321548">
    <property type="component" value="Unassembled WGS sequence"/>
</dbReference>
<evidence type="ECO:0000256" key="3">
    <source>
        <dbReference type="ARBA" id="ARBA00022643"/>
    </source>
</evidence>
<keyword evidence="2" id="KW-0285">Flavoprotein</keyword>
<protein>
    <submittedName>
        <fullName evidence="6">Flavin reductase family protein</fullName>
    </submittedName>
</protein>
<keyword evidence="7" id="KW-1185">Reference proteome</keyword>
<accession>A0A5C8NU96</accession>
<evidence type="ECO:0000313" key="6">
    <source>
        <dbReference type="EMBL" id="TXL64747.1"/>
    </source>
</evidence>
<dbReference type="Pfam" id="PF01613">
    <property type="entry name" value="Flavin_Reduct"/>
    <property type="match status" value="1"/>
</dbReference>
<dbReference type="InterPro" id="IPR002563">
    <property type="entry name" value="Flavin_Rdtase-like_dom"/>
</dbReference>
<evidence type="ECO:0000259" key="5">
    <source>
        <dbReference type="SMART" id="SM00903"/>
    </source>
</evidence>
<dbReference type="Gene3D" id="2.30.110.10">
    <property type="entry name" value="Electron Transport, Fmn-binding Protein, Chain A"/>
    <property type="match status" value="1"/>
</dbReference>
<dbReference type="PANTHER" id="PTHR33798:SF5">
    <property type="entry name" value="FLAVIN REDUCTASE LIKE DOMAIN-CONTAINING PROTEIN"/>
    <property type="match status" value="1"/>
</dbReference>
<dbReference type="EMBL" id="VDUY01000005">
    <property type="protein sequence ID" value="TXL64747.1"/>
    <property type="molecule type" value="Genomic_DNA"/>
</dbReference>
<dbReference type="SMART" id="SM00903">
    <property type="entry name" value="Flavin_Reduct"/>
    <property type="match status" value="1"/>
</dbReference>
<dbReference type="SUPFAM" id="SSF50475">
    <property type="entry name" value="FMN-binding split barrel"/>
    <property type="match status" value="1"/>
</dbReference>
<reference evidence="6 7" key="1">
    <citation type="submission" date="2019-06" db="EMBL/GenBank/DDBJ databases">
        <title>Quisquiliibacterium sp. nov., isolated from a maize field.</title>
        <authorList>
            <person name="Lin S.-Y."/>
            <person name="Tsai C.-F."/>
            <person name="Young C.-C."/>
        </authorList>
    </citation>
    <scope>NUCLEOTIDE SEQUENCE [LARGE SCALE GENOMIC DNA]</scope>
    <source>
        <strain evidence="6 7">CC-CFT501</strain>
    </source>
</reference>
<name>A0A5C8NU96_9BURK</name>
<evidence type="ECO:0000313" key="7">
    <source>
        <dbReference type="Proteomes" id="UP000321548"/>
    </source>
</evidence>
<dbReference type="InterPro" id="IPR012349">
    <property type="entry name" value="Split_barrel_FMN-bd"/>
</dbReference>
<evidence type="ECO:0000256" key="2">
    <source>
        <dbReference type="ARBA" id="ARBA00022630"/>
    </source>
</evidence>
<dbReference type="RefSeq" id="WP_147704996.1">
    <property type="nucleotide sequence ID" value="NZ_VDUY01000005.1"/>
</dbReference>
<evidence type="ECO:0000256" key="1">
    <source>
        <dbReference type="ARBA" id="ARBA00001917"/>
    </source>
</evidence>
<comment type="caution">
    <text evidence="6">The sequence shown here is derived from an EMBL/GenBank/DDBJ whole genome shotgun (WGS) entry which is preliminary data.</text>
</comment>
<organism evidence="6 7">
    <name type="scientific">Zeimonas arvi</name>
    <dbReference type="NCBI Taxonomy" id="2498847"/>
    <lineage>
        <taxon>Bacteria</taxon>
        <taxon>Pseudomonadati</taxon>
        <taxon>Pseudomonadota</taxon>
        <taxon>Betaproteobacteria</taxon>
        <taxon>Burkholderiales</taxon>
        <taxon>Burkholderiaceae</taxon>
        <taxon>Zeimonas</taxon>
    </lineage>
</organism>
<sequence>MTDAPDTLSLATDDLGRDEMYLLLRDSIAPRPIAWVATADEQGRANLAPYSFFNVCSAHPPVLGFAVGPRPKTAASGGAQYKDTLDNIRATGEMVINMVPETLLEPMVKTSTNLPPGEDEFAHAGLEPVASESVRPPRVLGSPVAFECVLHQIVEIGNHHWVMGRVVRTHVDRRIYLGEYKGMNHRVDPMRVESLRPVGRLGRAWYVKIREIETVLRADGPND</sequence>
<proteinExistence type="inferred from homology"/>
<gene>
    <name evidence="6" type="ORF">FHP08_13490</name>
</gene>
<feature type="domain" description="Flavin reductase like" evidence="5">
    <location>
        <begin position="28"/>
        <end position="186"/>
    </location>
</feature>
<dbReference type="PANTHER" id="PTHR33798">
    <property type="entry name" value="FLAVOPROTEIN OXYGENASE"/>
    <property type="match status" value="1"/>
</dbReference>
<dbReference type="GO" id="GO:0016646">
    <property type="term" value="F:oxidoreductase activity, acting on the CH-NH group of donors, NAD or NADP as acceptor"/>
    <property type="evidence" value="ECO:0007669"/>
    <property type="project" value="UniProtKB-ARBA"/>
</dbReference>
<dbReference type="OrthoDB" id="5946411at2"/>
<comment type="cofactor">
    <cofactor evidence="1">
        <name>FMN</name>
        <dbReference type="ChEBI" id="CHEBI:58210"/>
    </cofactor>
</comment>
<evidence type="ECO:0000256" key="4">
    <source>
        <dbReference type="ARBA" id="ARBA00038054"/>
    </source>
</evidence>
<dbReference type="AlphaFoldDB" id="A0A5C8NU96"/>